<dbReference type="Proteomes" id="UP000316215">
    <property type="component" value="Chromosome"/>
</dbReference>
<accession>A0A514JVY1</accession>
<feature type="region of interest" description="Disordered" evidence="1">
    <location>
        <begin position="60"/>
        <end position="90"/>
    </location>
</feature>
<reference evidence="2 3" key="1">
    <citation type="submission" date="2017-07" db="EMBL/GenBank/DDBJ databases">
        <title>The Complete Genome of Streptomyces asterosporus-ZSY.</title>
        <authorList>
            <person name="Zhang S."/>
        </authorList>
    </citation>
    <scope>NUCLEOTIDE SEQUENCE [LARGE SCALE GENOMIC DNA]</scope>
    <source>
        <strain evidence="2 3">DSM 41452</strain>
    </source>
</reference>
<sequence length="90" mass="9804">MPLAAHRRQVSVLVDEPARRVTTSCRGRLHDRWGRLHRAPARRGHPVAARLLRGAHRRPALAAPRAGERHPSHLVSGGVDGGADPVVLMP</sequence>
<keyword evidence="3" id="KW-1185">Reference proteome</keyword>
<dbReference type="EMBL" id="CP022310">
    <property type="protein sequence ID" value="QDI71556.1"/>
    <property type="molecule type" value="Genomic_DNA"/>
</dbReference>
<evidence type="ECO:0000256" key="1">
    <source>
        <dbReference type="SAM" id="MobiDB-lite"/>
    </source>
</evidence>
<protein>
    <submittedName>
        <fullName evidence="2">Uncharacterized protein</fullName>
    </submittedName>
</protein>
<evidence type="ECO:0000313" key="2">
    <source>
        <dbReference type="EMBL" id="QDI71556.1"/>
    </source>
</evidence>
<dbReference type="AlphaFoldDB" id="A0A514JVY1"/>
<proteinExistence type="predicted"/>
<gene>
    <name evidence="2" type="ORF">CD934_24920</name>
</gene>
<organism evidence="2 3">
    <name type="scientific">Streptomyces calvus</name>
    <dbReference type="NCBI Taxonomy" id="67282"/>
    <lineage>
        <taxon>Bacteria</taxon>
        <taxon>Bacillati</taxon>
        <taxon>Actinomycetota</taxon>
        <taxon>Actinomycetes</taxon>
        <taxon>Kitasatosporales</taxon>
        <taxon>Streptomycetaceae</taxon>
        <taxon>Streptomyces</taxon>
    </lineage>
</organism>
<name>A0A514JVY1_9ACTN</name>
<evidence type="ECO:0000313" key="3">
    <source>
        <dbReference type="Proteomes" id="UP000316215"/>
    </source>
</evidence>
<dbReference type="KEGG" id="sast:CD934_24920"/>